<evidence type="ECO:0000256" key="7">
    <source>
        <dbReference type="ARBA" id="ARBA00022763"/>
    </source>
</evidence>
<dbReference type="InterPro" id="IPR018239">
    <property type="entry name" value="DNA_ligase_AS"/>
</dbReference>
<dbReference type="Pfam" id="PF01653">
    <property type="entry name" value="DNA_ligase_aden"/>
    <property type="match status" value="2"/>
</dbReference>
<dbReference type="GO" id="GO:0005829">
    <property type="term" value="C:cytosol"/>
    <property type="evidence" value="ECO:0007669"/>
    <property type="project" value="TreeGrafter"/>
</dbReference>
<reference evidence="16 17" key="1">
    <citation type="submission" date="2014-09" db="EMBL/GenBank/DDBJ databases">
        <title>Complete genome sequence of Endomicrobium proavitum.</title>
        <authorList>
            <person name="Zheng H."/>
        </authorList>
    </citation>
    <scope>NUCLEOTIDE SEQUENCE [LARGE SCALE GENOMIC DNA]</scope>
    <source>
        <strain evidence="16 17">Rsa215</strain>
    </source>
</reference>
<evidence type="ECO:0000313" key="16">
    <source>
        <dbReference type="EMBL" id="AKL97866.1"/>
    </source>
</evidence>
<comment type="cofactor">
    <cofactor evidence="14">
        <name>Mg(2+)</name>
        <dbReference type="ChEBI" id="CHEBI:18420"/>
    </cofactor>
    <cofactor evidence="14">
        <name>Mn(2+)</name>
        <dbReference type="ChEBI" id="CHEBI:29035"/>
    </cofactor>
</comment>
<keyword evidence="5 14" id="KW-0235">DNA replication</keyword>
<dbReference type="GO" id="GO:0006281">
    <property type="term" value="P:DNA repair"/>
    <property type="evidence" value="ECO:0007669"/>
    <property type="project" value="UniProtKB-KW"/>
</dbReference>
<evidence type="ECO:0000256" key="8">
    <source>
        <dbReference type="ARBA" id="ARBA00022833"/>
    </source>
</evidence>
<evidence type="ECO:0000256" key="1">
    <source>
        <dbReference type="ARBA" id="ARBA00004067"/>
    </source>
</evidence>
<dbReference type="FunFam" id="1.10.150.20:FF:000006">
    <property type="entry name" value="DNA ligase"/>
    <property type="match status" value="1"/>
</dbReference>
<dbReference type="SUPFAM" id="SSF52113">
    <property type="entry name" value="BRCT domain"/>
    <property type="match status" value="1"/>
</dbReference>
<dbReference type="InterPro" id="IPR013839">
    <property type="entry name" value="DNAligase_adenylation"/>
</dbReference>
<dbReference type="Gene3D" id="3.30.470.30">
    <property type="entry name" value="DNA ligase/mRNA capping enzyme"/>
    <property type="match status" value="1"/>
</dbReference>
<dbReference type="PANTHER" id="PTHR23389">
    <property type="entry name" value="CHROMOSOME TRANSMISSION FIDELITY FACTOR 18"/>
    <property type="match status" value="1"/>
</dbReference>
<organism evidence="16 17">
    <name type="scientific">Endomicrobium proavitum</name>
    <dbReference type="NCBI Taxonomy" id="1408281"/>
    <lineage>
        <taxon>Bacteria</taxon>
        <taxon>Pseudomonadati</taxon>
        <taxon>Elusimicrobiota</taxon>
        <taxon>Endomicrobiia</taxon>
        <taxon>Endomicrobiales</taxon>
        <taxon>Endomicrobiaceae</taxon>
        <taxon>Endomicrobium</taxon>
    </lineage>
</organism>
<dbReference type="InterPro" id="IPR001357">
    <property type="entry name" value="BRCT_dom"/>
</dbReference>
<keyword evidence="11 14" id="KW-0234">DNA repair</keyword>
<feature type="domain" description="BRCT" evidence="15">
    <location>
        <begin position="659"/>
        <end position="737"/>
    </location>
</feature>
<feature type="binding site" evidence="14">
    <location>
        <position position="121"/>
    </location>
    <ligand>
        <name>NAD(+)</name>
        <dbReference type="ChEBI" id="CHEBI:57540"/>
    </ligand>
</feature>
<feature type="binding site" evidence="14">
    <location>
        <position position="480"/>
    </location>
    <ligand>
        <name>Zn(2+)</name>
        <dbReference type="ChEBI" id="CHEBI:29105"/>
    </ligand>
</feature>
<dbReference type="KEGG" id="epo:Epro_0487"/>
<dbReference type="STRING" id="1408281.Epro_0487"/>
<dbReference type="Pfam" id="PF00533">
    <property type="entry name" value="BRCT"/>
    <property type="match status" value="1"/>
</dbReference>
<dbReference type="Gene3D" id="2.40.50.140">
    <property type="entry name" value="Nucleic acid-binding proteins"/>
    <property type="match status" value="1"/>
</dbReference>
<dbReference type="NCBIfam" id="NF005932">
    <property type="entry name" value="PRK07956.1"/>
    <property type="match status" value="1"/>
</dbReference>
<sequence length="737" mass="82694">MNKDIKNRIHYLRDEIERHNKLYYGADNPEISDAEYDILVKELEKLERENPEFALKNSPTQKVSGFASSSFEKVKHAVPMLSLDNTYNEAEIAAWYDRVCKNLIANYRLPTTNNNLEFTIEPKIDGVSASLTYINGNLTIGATRGDGETGEDITENIKTISEIPQKLNVTNPPLFFELRGEVYINKADFEKINEEILAADGQKFANPRNAAAGSLRQKNPQITAQRKLKFFVHSYGKIEQQSAKLKVKSENAEKNNYIDPTPLHKTTNNNNPAAVNSPFTKGVDANADGVFSDQAKSQGDGGSDTALFQTHSDFLNYCQKCGFKLQADIITCKTLKEILTFINKMMQKREELPYEIDGLVIKVNSQAQQKELGYTNKSPRWAIAYKFPAKQATTKLNKIEVHVGRTGIITPRAILEPVALGGVTISHATLHNFEEIERLNVNEGDTILIERAGDVIPKIIKVVIKNSENYFQPPKNCPSCNSKIVKEDEQEVGYRCINPECPAQFRRHLMHFVSRNAMDIDGFGEAIIDQLLEKKKLKILADIYRLTFEDFLELELFKEKKANNLIKAINDSKTRPLSRLLFALGIRHIGEKASEIIVKRFKTIEAIYAATVDDFTRINEIGDVLAISLKEFFEEPEVKHVIDTLIAAGVNTTEPETTSAGTKFEGKTFVLTGELINYTREEAGAIIKSLGGKVTNSVSKKTDYVVTGENAGSKLDKAKELGVRVIDSKKFEELLKL</sequence>
<accession>A0A0G3WGR4</accession>
<dbReference type="SMART" id="SM00278">
    <property type="entry name" value="HhH1"/>
    <property type="match status" value="3"/>
</dbReference>
<dbReference type="Pfam" id="PF03120">
    <property type="entry name" value="OB_DNA_ligase"/>
    <property type="match status" value="1"/>
</dbReference>
<keyword evidence="17" id="KW-1185">Reference proteome</keyword>
<dbReference type="NCBIfam" id="TIGR00575">
    <property type="entry name" value="dnlj"/>
    <property type="match status" value="1"/>
</dbReference>
<feature type="binding site" evidence="14">
    <location>
        <position position="181"/>
    </location>
    <ligand>
        <name>NAD(+)</name>
        <dbReference type="ChEBI" id="CHEBI:57540"/>
    </ligand>
</feature>
<keyword evidence="8 14" id="KW-0862">Zinc</keyword>
<dbReference type="InterPro" id="IPR003583">
    <property type="entry name" value="Hlx-hairpin-Hlx_DNA-bd_motif"/>
</dbReference>
<dbReference type="Pfam" id="PF03119">
    <property type="entry name" value="DNA_ligase_ZBD"/>
    <property type="match status" value="1"/>
</dbReference>
<keyword evidence="10 14" id="KW-0520">NAD</keyword>
<dbReference type="InterPro" id="IPR004150">
    <property type="entry name" value="NAD_DNA_ligase_OB"/>
</dbReference>
<evidence type="ECO:0000256" key="12">
    <source>
        <dbReference type="ARBA" id="ARBA00034005"/>
    </source>
</evidence>
<keyword evidence="14" id="KW-0464">Manganese</keyword>
<feature type="binding site" evidence="14">
    <location>
        <position position="496"/>
    </location>
    <ligand>
        <name>Zn(2+)</name>
        <dbReference type="ChEBI" id="CHEBI:29105"/>
    </ligand>
</feature>
<comment type="similarity">
    <text evidence="13 14">Belongs to the NAD-dependent DNA ligase family. LigA subfamily.</text>
</comment>
<dbReference type="SMART" id="SM00532">
    <property type="entry name" value="LIGANc"/>
    <property type="match status" value="1"/>
</dbReference>
<dbReference type="Gene3D" id="3.40.50.10190">
    <property type="entry name" value="BRCT domain"/>
    <property type="match status" value="1"/>
</dbReference>
<dbReference type="SUPFAM" id="SSF56091">
    <property type="entry name" value="DNA ligase/mRNA capping enzyme, catalytic domain"/>
    <property type="match status" value="2"/>
</dbReference>
<dbReference type="CDD" id="cd17748">
    <property type="entry name" value="BRCT_DNA_ligase_like"/>
    <property type="match status" value="1"/>
</dbReference>
<feature type="binding site" evidence="14">
    <location>
        <begin position="33"/>
        <end position="37"/>
    </location>
    <ligand>
        <name>NAD(+)</name>
        <dbReference type="ChEBI" id="CHEBI:57540"/>
    </ligand>
</feature>
<dbReference type="InterPro" id="IPR013840">
    <property type="entry name" value="DNAligase_N"/>
</dbReference>
<dbReference type="FunFam" id="1.10.150.20:FF:000007">
    <property type="entry name" value="DNA ligase"/>
    <property type="match status" value="1"/>
</dbReference>
<dbReference type="PROSITE" id="PS50172">
    <property type="entry name" value="BRCT"/>
    <property type="match status" value="1"/>
</dbReference>
<feature type="binding site" evidence="14">
    <location>
        <position position="477"/>
    </location>
    <ligand>
        <name>Zn(2+)</name>
        <dbReference type="ChEBI" id="CHEBI:29105"/>
    </ligand>
</feature>
<keyword evidence="4 14" id="KW-0436">Ligase</keyword>
<feature type="binding site" evidence="14">
    <location>
        <begin position="82"/>
        <end position="83"/>
    </location>
    <ligand>
        <name>NAD(+)</name>
        <dbReference type="ChEBI" id="CHEBI:57540"/>
    </ligand>
</feature>
<dbReference type="AlphaFoldDB" id="A0A0G3WGR4"/>
<dbReference type="InterPro" id="IPR004149">
    <property type="entry name" value="Znf_DNAligase_C4"/>
</dbReference>
<dbReference type="OrthoDB" id="9759736at2"/>
<evidence type="ECO:0000256" key="6">
    <source>
        <dbReference type="ARBA" id="ARBA00022723"/>
    </source>
</evidence>
<dbReference type="SUPFAM" id="SSF50249">
    <property type="entry name" value="Nucleic acid-binding proteins"/>
    <property type="match status" value="1"/>
</dbReference>
<dbReference type="InterPro" id="IPR010994">
    <property type="entry name" value="RuvA_2-like"/>
</dbReference>
<evidence type="ECO:0000256" key="5">
    <source>
        <dbReference type="ARBA" id="ARBA00022705"/>
    </source>
</evidence>
<dbReference type="EC" id="6.5.1.2" evidence="2 14"/>
<dbReference type="InterPro" id="IPR001679">
    <property type="entry name" value="DNA_ligase"/>
</dbReference>
<comment type="catalytic activity">
    <reaction evidence="12 14">
        <text>NAD(+) + (deoxyribonucleotide)n-3'-hydroxyl + 5'-phospho-(deoxyribonucleotide)m = (deoxyribonucleotide)n+m + AMP + beta-nicotinamide D-nucleotide.</text>
        <dbReference type="EC" id="6.5.1.2"/>
    </reaction>
</comment>
<keyword evidence="7 14" id="KW-0227">DNA damage</keyword>
<dbReference type="InterPro" id="IPR041663">
    <property type="entry name" value="DisA/LigA_HHH"/>
</dbReference>
<dbReference type="InterPro" id="IPR036420">
    <property type="entry name" value="BRCT_dom_sf"/>
</dbReference>
<evidence type="ECO:0000313" key="17">
    <source>
        <dbReference type="Proteomes" id="UP000035337"/>
    </source>
</evidence>
<dbReference type="PANTHER" id="PTHR23389:SF9">
    <property type="entry name" value="DNA LIGASE"/>
    <property type="match status" value="1"/>
</dbReference>
<evidence type="ECO:0000256" key="3">
    <source>
        <dbReference type="ARBA" id="ARBA00013308"/>
    </source>
</evidence>
<feature type="binding site" evidence="14">
    <location>
        <position position="362"/>
    </location>
    <ligand>
        <name>NAD(+)</name>
        <dbReference type="ChEBI" id="CHEBI:57540"/>
    </ligand>
</feature>
<feature type="binding site" evidence="14">
    <location>
        <position position="501"/>
    </location>
    <ligand>
        <name>Zn(2+)</name>
        <dbReference type="ChEBI" id="CHEBI:29105"/>
    </ligand>
</feature>
<evidence type="ECO:0000256" key="14">
    <source>
        <dbReference type="HAMAP-Rule" id="MF_01588"/>
    </source>
</evidence>
<evidence type="ECO:0000256" key="9">
    <source>
        <dbReference type="ARBA" id="ARBA00022842"/>
    </source>
</evidence>
<protein>
    <recommendedName>
        <fullName evidence="3 14">DNA ligase</fullName>
        <ecNumber evidence="2 14">6.5.1.2</ecNumber>
    </recommendedName>
    <alternativeName>
        <fullName evidence="14">Polydeoxyribonucleotide synthase [NAD(+)]</fullName>
    </alternativeName>
</protein>
<evidence type="ECO:0000256" key="10">
    <source>
        <dbReference type="ARBA" id="ARBA00023027"/>
    </source>
</evidence>
<evidence type="ECO:0000256" key="13">
    <source>
        <dbReference type="ARBA" id="ARBA00060881"/>
    </source>
</evidence>
<feature type="binding site" evidence="14">
    <location>
        <position position="144"/>
    </location>
    <ligand>
        <name>NAD(+)</name>
        <dbReference type="ChEBI" id="CHEBI:57540"/>
    </ligand>
</feature>
<evidence type="ECO:0000259" key="15">
    <source>
        <dbReference type="PROSITE" id="PS50172"/>
    </source>
</evidence>
<comment type="function">
    <text evidence="1 14">DNA ligase that catalyzes the formation of phosphodiester linkages between 5'-phosphoryl and 3'-hydroxyl groups in double-stranded DNA using NAD as a coenzyme and as the energy source for the reaction. It is essential for DNA replication and repair of damaged DNA.</text>
</comment>
<feature type="active site" description="N6-AMP-lysine intermediate" evidence="14">
    <location>
        <position position="123"/>
    </location>
</feature>
<dbReference type="EMBL" id="CP009498">
    <property type="protein sequence ID" value="AKL97866.1"/>
    <property type="molecule type" value="Genomic_DNA"/>
</dbReference>
<dbReference type="GO" id="GO:0003677">
    <property type="term" value="F:DNA binding"/>
    <property type="evidence" value="ECO:0007669"/>
    <property type="project" value="InterPro"/>
</dbReference>
<evidence type="ECO:0000256" key="2">
    <source>
        <dbReference type="ARBA" id="ARBA00012722"/>
    </source>
</evidence>
<dbReference type="InterPro" id="IPR012340">
    <property type="entry name" value="NA-bd_OB-fold"/>
</dbReference>
<name>A0A0G3WGR4_9BACT</name>
<dbReference type="GO" id="GO:0006260">
    <property type="term" value="P:DNA replication"/>
    <property type="evidence" value="ECO:0007669"/>
    <property type="project" value="UniProtKB-KW"/>
</dbReference>
<dbReference type="FunFam" id="2.40.50.140:FF:000012">
    <property type="entry name" value="DNA ligase"/>
    <property type="match status" value="1"/>
</dbReference>
<dbReference type="GO" id="GO:0046872">
    <property type="term" value="F:metal ion binding"/>
    <property type="evidence" value="ECO:0007669"/>
    <property type="project" value="UniProtKB-KW"/>
</dbReference>
<dbReference type="SMART" id="SM00292">
    <property type="entry name" value="BRCT"/>
    <property type="match status" value="1"/>
</dbReference>
<dbReference type="Proteomes" id="UP000035337">
    <property type="component" value="Chromosome"/>
</dbReference>
<dbReference type="SUPFAM" id="SSF47781">
    <property type="entry name" value="RuvA domain 2-like"/>
    <property type="match status" value="1"/>
</dbReference>
<dbReference type="RefSeq" id="WP_052570281.1">
    <property type="nucleotide sequence ID" value="NZ_CP009498.1"/>
</dbReference>
<dbReference type="HAMAP" id="MF_01588">
    <property type="entry name" value="DNA_ligase_A"/>
    <property type="match status" value="1"/>
</dbReference>
<dbReference type="PIRSF" id="PIRSF001604">
    <property type="entry name" value="LigA"/>
    <property type="match status" value="1"/>
</dbReference>
<gene>
    <name evidence="14 16" type="primary">ligA</name>
    <name evidence="16" type="ORF">Epro_0487</name>
</gene>
<dbReference type="Gene3D" id="6.20.10.30">
    <property type="match status" value="1"/>
</dbReference>
<dbReference type="PROSITE" id="PS01055">
    <property type="entry name" value="DNA_LIGASE_N1"/>
    <property type="match status" value="1"/>
</dbReference>
<dbReference type="PATRIC" id="fig|1408281.3.peg.500"/>
<dbReference type="CDD" id="cd00114">
    <property type="entry name" value="LIGANc"/>
    <property type="match status" value="1"/>
</dbReference>
<evidence type="ECO:0000256" key="4">
    <source>
        <dbReference type="ARBA" id="ARBA00022598"/>
    </source>
</evidence>
<keyword evidence="9 14" id="KW-0460">Magnesium</keyword>
<keyword evidence="6 14" id="KW-0479">Metal-binding</keyword>
<proteinExistence type="inferred from homology"/>
<feature type="binding site" evidence="14">
    <location>
        <position position="386"/>
    </location>
    <ligand>
        <name>NAD(+)</name>
        <dbReference type="ChEBI" id="CHEBI:57540"/>
    </ligand>
</feature>
<dbReference type="Pfam" id="PF12826">
    <property type="entry name" value="HHH_2"/>
    <property type="match status" value="1"/>
</dbReference>
<evidence type="ECO:0000256" key="11">
    <source>
        <dbReference type="ARBA" id="ARBA00023204"/>
    </source>
</evidence>
<dbReference type="GO" id="GO:0003911">
    <property type="term" value="F:DNA ligase (NAD+) activity"/>
    <property type="evidence" value="ECO:0007669"/>
    <property type="project" value="UniProtKB-UniRule"/>
</dbReference>
<dbReference type="Gene3D" id="1.10.150.20">
    <property type="entry name" value="5' to 3' exonuclease, C-terminal subdomain"/>
    <property type="match status" value="2"/>
</dbReference>
<dbReference type="Gene3D" id="1.10.287.610">
    <property type="entry name" value="Helix hairpin bin"/>
    <property type="match status" value="1"/>
</dbReference>